<comment type="pathway">
    <text evidence="1">Cell wall biogenesis; cell wall polysaccharide biosynthesis.</text>
</comment>
<dbReference type="PANTHER" id="PTHR43179:SF12">
    <property type="entry name" value="GALACTOFURANOSYLTRANSFERASE GLFT2"/>
    <property type="match status" value="1"/>
</dbReference>
<comment type="similarity">
    <text evidence="2">Belongs to the glycosyltransferase 2 family.</text>
</comment>
<organism evidence="6 7">
    <name type="scientific">Thermocoleostomius sinensis A174</name>
    <dbReference type="NCBI Taxonomy" id="2016057"/>
    <lineage>
        <taxon>Bacteria</taxon>
        <taxon>Bacillati</taxon>
        <taxon>Cyanobacteriota</taxon>
        <taxon>Cyanophyceae</taxon>
        <taxon>Oculatellales</taxon>
        <taxon>Oculatellaceae</taxon>
        <taxon>Thermocoleostomius</taxon>
    </lineage>
</organism>
<protein>
    <submittedName>
        <fullName evidence="6">Glycosyltransferase</fullName>
        <ecNumber evidence="6">2.4.-.-</ecNumber>
    </submittedName>
</protein>
<evidence type="ECO:0000313" key="6">
    <source>
        <dbReference type="EMBL" id="WAL58370.1"/>
    </source>
</evidence>
<accession>A0A9E9CA11</accession>
<sequence length="426" mass="48073">MLRSIKFCRPCQAYQVFQNPFQRCFRRSALLFTQPLLYSQFLKLRRMRSECFIKTLQPDCVLFTTLRTPTEVGNLKLANFHPLSVPSMVCPSSSSRYYGFVPKVSVIVPIYNGETDVPELIACLGCQTYPTAQVEYIVVDNGSHDRTRQLLETAVSSTSLPLRLVNETSIQSSYAARNAGICTASGDVYAFTDADCRPDPDWLLHLVQPFVEAEVGLVAGEIIALPGTTFLERYADRHETLSQKHTLTHSFRPYGQTANLAVRRTVFEQTGLFRPYLTTGGDADLCWRVLQSGQWRIQFAEQSVVRHRHRSTLGALYSQWRRYGCSNRYLSELHGVSLMREMSVPDYLYRCGRWLFKEIPAACLSATGLPSRATSIESVFDRLIDTPLDLLCRHARAQGQRQSKLPEVARQVAYLPTVPSSDASSG</sequence>
<dbReference type="AlphaFoldDB" id="A0A9E9CA11"/>
<dbReference type="Gene3D" id="3.90.550.10">
    <property type="entry name" value="Spore Coat Polysaccharide Biosynthesis Protein SpsA, Chain A"/>
    <property type="match status" value="1"/>
</dbReference>
<dbReference type="GO" id="GO:0016757">
    <property type="term" value="F:glycosyltransferase activity"/>
    <property type="evidence" value="ECO:0007669"/>
    <property type="project" value="UniProtKB-KW"/>
</dbReference>
<dbReference type="InterPro" id="IPR001173">
    <property type="entry name" value="Glyco_trans_2-like"/>
</dbReference>
<dbReference type="Proteomes" id="UP001163152">
    <property type="component" value="Chromosome"/>
</dbReference>
<dbReference type="EC" id="2.4.-.-" evidence="6"/>
<dbReference type="InterPro" id="IPR029044">
    <property type="entry name" value="Nucleotide-diphossugar_trans"/>
</dbReference>
<evidence type="ECO:0000313" key="7">
    <source>
        <dbReference type="Proteomes" id="UP001163152"/>
    </source>
</evidence>
<evidence type="ECO:0000256" key="1">
    <source>
        <dbReference type="ARBA" id="ARBA00004776"/>
    </source>
</evidence>
<evidence type="ECO:0000256" key="3">
    <source>
        <dbReference type="ARBA" id="ARBA00022676"/>
    </source>
</evidence>
<dbReference type="KEGG" id="tsin:OXH18_14385"/>
<proteinExistence type="inferred from homology"/>
<dbReference type="SUPFAM" id="SSF53448">
    <property type="entry name" value="Nucleotide-diphospho-sugar transferases"/>
    <property type="match status" value="1"/>
</dbReference>
<evidence type="ECO:0000256" key="2">
    <source>
        <dbReference type="ARBA" id="ARBA00006739"/>
    </source>
</evidence>
<evidence type="ECO:0000256" key="4">
    <source>
        <dbReference type="ARBA" id="ARBA00022679"/>
    </source>
</evidence>
<keyword evidence="7" id="KW-1185">Reference proteome</keyword>
<keyword evidence="4 6" id="KW-0808">Transferase</keyword>
<evidence type="ECO:0000259" key="5">
    <source>
        <dbReference type="Pfam" id="PF00535"/>
    </source>
</evidence>
<dbReference type="EMBL" id="CP113797">
    <property type="protein sequence ID" value="WAL58370.1"/>
    <property type="molecule type" value="Genomic_DNA"/>
</dbReference>
<name>A0A9E9CA11_9CYAN</name>
<feature type="domain" description="Glycosyltransferase 2-like" evidence="5">
    <location>
        <begin position="105"/>
        <end position="257"/>
    </location>
</feature>
<gene>
    <name evidence="6" type="ORF">OXH18_14385</name>
</gene>
<dbReference type="PANTHER" id="PTHR43179">
    <property type="entry name" value="RHAMNOSYLTRANSFERASE WBBL"/>
    <property type="match status" value="1"/>
</dbReference>
<dbReference type="Pfam" id="PF00535">
    <property type="entry name" value="Glycos_transf_2"/>
    <property type="match status" value="1"/>
</dbReference>
<reference evidence="6" key="1">
    <citation type="submission" date="2022-12" db="EMBL/GenBank/DDBJ databases">
        <title>Polyphasic identification of a Novel Hot-Spring Cyanobacterium Ocullathermofonsia sinensis gen nov. sp. nov. and Genomic Insights on its Adaptations to the Thermal Habitat.</title>
        <authorList>
            <person name="Daroch M."/>
            <person name="Tang J."/>
            <person name="Jiang Y."/>
        </authorList>
    </citation>
    <scope>NUCLEOTIDE SEQUENCE</scope>
    <source>
        <strain evidence="6">PKUAC-SCTA174</strain>
    </source>
</reference>
<keyword evidence="3 6" id="KW-0328">Glycosyltransferase</keyword>